<proteinExistence type="predicted"/>
<feature type="transmembrane region" description="Helical" evidence="1">
    <location>
        <begin position="91"/>
        <end position="117"/>
    </location>
</feature>
<gene>
    <name evidence="2" type="ORF">HMPREF9225_1065</name>
</gene>
<protein>
    <submittedName>
        <fullName evidence="2">Uncharacterized protein</fullName>
    </submittedName>
</protein>
<organism evidence="2 3">
    <name type="scientific">Peptoniphilus duerdenii ATCC BAA-1640</name>
    <dbReference type="NCBI Taxonomy" id="862517"/>
    <lineage>
        <taxon>Bacteria</taxon>
        <taxon>Bacillati</taxon>
        <taxon>Bacillota</taxon>
        <taxon>Tissierellia</taxon>
        <taxon>Tissierellales</taxon>
        <taxon>Peptoniphilaceae</taxon>
        <taxon>Peptoniphilus</taxon>
    </lineage>
</organism>
<dbReference type="AlphaFoldDB" id="E0NLM6"/>
<feature type="transmembrane region" description="Helical" evidence="1">
    <location>
        <begin position="48"/>
        <end position="70"/>
    </location>
</feature>
<evidence type="ECO:0000313" key="2">
    <source>
        <dbReference type="EMBL" id="EFM25311.1"/>
    </source>
</evidence>
<keyword evidence="1" id="KW-1133">Transmembrane helix</keyword>
<dbReference type="STRING" id="862517.HMPREF9225_1065"/>
<accession>E0NLM6</accession>
<feature type="non-terminal residue" evidence="2">
    <location>
        <position position="120"/>
    </location>
</feature>
<keyword evidence="3" id="KW-1185">Reference proteome</keyword>
<comment type="caution">
    <text evidence="2">The sequence shown here is derived from an EMBL/GenBank/DDBJ whole genome shotgun (WGS) entry which is preliminary data.</text>
</comment>
<dbReference type="HOGENOM" id="CLU_2054661_0_0_9"/>
<keyword evidence="1" id="KW-0812">Transmembrane</keyword>
<evidence type="ECO:0000313" key="3">
    <source>
        <dbReference type="Proteomes" id="UP000003280"/>
    </source>
</evidence>
<name>E0NLM6_9FIRM</name>
<dbReference type="EMBL" id="AEEH01000042">
    <property type="protein sequence ID" value="EFM25311.1"/>
    <property type="molecule type" value="Genomic_DNA"/>
</dbReference>
<dbReference type="Proteomes" id="UP000003280">
    <property type="component" value="Unassembled WGS sequence"/>
</dbReference>
<feature type="transmembrane region" description="Helical" evidence="1">
    <location>
        <begin position="18"/>
        <end position="36"/>
    </location>
</feature>
<keyword evidence="1" id="KW-0472">Membrane</keyword>
<reference evidence="2 3" key="1">
    <citation type="submission" date="2010-07" db="EMBL/GenBank/DDBJ databases">
        <authorList>
            <person name="Muzny D."/>
            <person name="Qin X."/>
            <person name="Deng J."/>
            <person name="Jiang H."/>
            <person name="Liu Y."/>
            <person name="Qu J."/>
            <person name="Song X.-Z."/>
            <person name="Zhang L."/>
            <person name="Thornton R."/>
            <person name="Coyle M."/>
            <person name="Francisco L."/>
            <person name="Jackson L."/>
            <person name="Javaid M."/>
            <person name="Korchina V."/>
            <person name="Kovar C."/>
            <person name="Mata R."/>
            <person name="Mathew T."/>
            <person name="Ngo R."/>
            <person name="Nguyen L."/>
            <person name="Nguyen N."/>
            <person name="Okwuonu G."/>
            <person name="Ongeri F."/>
            <person name="Pham C."/>
            <person name="Simmons D."/>
            <person name="Wilczek-Boney K."/>
            <person name="Hale W."/>
            <person name="Jakkamsetti A."/>
            <person name="Pham P."/>
            <person name="Ruth R."/>
            <person name="San Lucas F."/>
            <person name="Warren J."/>
            <person name="Zhang J."/>
            <person name="Zhao Z."/>
            <person name="Zhou C."/>
            <person name="Zhu D."/>
            <person name="Lee S."/>
            <person name="Bess C."/>
            <person name="Blankenburg K."/>
            <person name="Forbes L."/>
            <person name="Fu Q."/>
            <person name="Gubbala S."/>
            <person name="Hirani K."/>
            <person name="Jayaseelan J.C."/>
            <person name="Lara F."/>
            <person name="Munidasa M."/>
            <person name="Palculict T."/>
            <person name="Patil S."/>
            <person name="Pu L.-L."/>
            <person name="Saada N."/>
            <person name="Tang L."/>
            <person name="Weissenberger G."/>
            <person name="Zhu Y."/>
            <person name="Hemphill L."/>
            <person name="Shang Y."/>
            <person name="Youmans B."/>
            <person name="Ayvaz T."/>
            <person name="Ross M."/>
            <person name="Santibanez J."/>
            <person name="Aqrawi P."/>
            <person name="Gross S."/>
            <person name="Joshi V."/>
            <person name="Fowler G."/>
            <person name="Nazareth L."/>
            <person name="Reid J."/>
            <person name="Worley K."/>
            <person name="Petrosino J."/>
            <person name="Highlander S."/>
            <person name="Gibbs R."/>
        </authorList>
    </citation>
    <scope>NUCLEOTIDE SEQUENCE [LARGE SCALE GENOMIC DNA]</scope>
    <source>
        <strain evidence="2 3">ATCC BAA-1640</strain>
    </source>
</reference>
<sequence length="120" mass="13524">MVIDLIKEDLKRLLDKNAIFMSILAVIFNMATYFFSAEEGTSGGFGSIFRTEGIVIVFLLFTVEFAKVTLTMDKITKKIEFLLANGVKSGVIIAKYILSLYFATFIVLIPTFIITFINFK</sequence>
<evidence type="ECO:0000256" key="1">
    <source>
        <dbReference type="SAM" id="Phobius"/>
    </source>
</evidence>